<evidence type="ECO:0000256" key="4">
    <source>
        <dbReference type="ARBA" id="ARBA00022679"/>
    </source>
</evidence>
<keyword evidence="6" id="KW-0071">Autoinducer synthesis</keyword>
<dbReference type="AlphaFoldDB" id="A0AAU8BPH4"/>
<evidence type="ECO:0000256" key="3">
    <source>
        <dbReference type="ARBA" id="ARBA00022654"/>
    </source>
</evidence>
<evidence type="ECO:0000256" key="7">
    <source>
        <dbReference type="ARBA" id="ARBA00048576"/>
    </source>
</evidence>
<evidence type="ECO:0000256" key="1">
    <source>
        <dbReference type="ARBA" id="ARBA00009683"/>
    </source>
</evidence>
<keyword evidence="5" id="KW-0949">S-adenosyl-L-methionine</keyword>
<dbReference type="EC" id="2.3.1.184" evidence="2"/>
<evidence type="ECO:0000256" key="5">
    <source>
        <dbReference type="ARBA" id="ARBA00022691"/>
    </source>
</evidence>
<proteinExistence type="inferred from homology"/>
<accession>A0AAU8BPH4</accession>
<evidence type="ECO:0000313" key="8">
    <source>
        <dbReference type="EMBL" id="XCD17861.1"/>
    </source>
</evidence>
<protein>
    <recommendedName>
        <fullName evidence="2">acyl-homoserine-lactone synthase</fullName>
        <ecNumber evidence="2">2.3.1.184</ecNumber>
    </recommendedName>
</protein>
<keyword evidence="4" id="KW-0808">Transferase</keyword>
<dbReference type="GO" id="GO:0061579">
    <property type="term" value="F:N-acyl homoserine lactone synthase activity"/>
    <property type="evidence" value="ECO:0007669"/>
    <property type="project" value="UniProtKB-EC"/>
</dbReference>
<dbReference type="KEGG" id="vck:PG915_21475"/>
<dbReference type="GO" id="GO:0009372">
    <property type="term" value="P:quorum sensing"/>
    <property type="evidence" value="ECO:0007669"/>
    <property type="project" value="UniProtKB-KW"/>
</dbReference>
<name>A0AAU8BPH4_9VIBR</name>
<dbReference type="EMBL" id="CP115921">
    <property type="protein sequence ID" value="XCD17861.1"/>
    <property type="molecule type" value="Genomic_DNA"/>
</dbReference>
<organism evidence="8">
    <name type="scientific">Vibrio chaetopteri</name>
    <dbReference type="NCBI Taxonomy" id="3016528"/>
    <lineage>
        <taxon>Bacteria</taxon>
        <taxon>Pseudomonadati</taxon>
        <taxon>Pseudomonadota</taxon>
        <taxon>Gammaproteobacteria</taxon>
        <taxon>Vibrionales</taxon>
        <taxon>Vibrionaceae</taxon>
        <taxon>Vibrio</taxon>
    </lineage>
</organism>
<evidence type="ECO:0000256" key="2">
    <source>
        <dbReference type="ARBA" id="ARBA00012340"/>
    </source>
</evidence>
<gene>
    <name evidence="8" type="ORF">PG915_21475</name>
</gene>
<dbReference type="RefSeq" id="WP_353499033.1">
    <property type="nucleotide sequence ID" value="NZ_CP115921.1"/>
</dbReference>
<comment type="similarity">
    <text evidence="1">Belongs to the LuxM / VanM family.</text>
</comment>
<comment type="catalytic activity">
    <reaction evidence="7">
        <text>a fatty acyl-[ACP] + S-adenosyl-L-methionine = an N-acyl-L-homoserine lactone + S-methyl-5'-thioadenosine + holo-[ACP] + H(+)</text>
        <dbReference type="Rhea" id="RHEA:10096"/>
        <dbReference type="Rhea" id="RHEA-COMP:9685"/>
        <dbReference type="Rhea" id="RHEA-COMP:14125"/>
        <dbReference type="ChEBI" id="CHEBI:15378"/>
        <dbReference type="ChEBI" id="CHEBI:17509"/>
        <dbReference type="ChEBI" id="CHEBI:55474"/>
        <dbReference type="ChEBI" id="CHEBI:59789"/>
        <dbReference type="ChEBI" id="CHEBI:64479"/>
        <dbReference type="ChEBI" id="CHEBI:138651"/>
        <dbReference type="EC" id="2.3.1.184"/>
    </reaction>
</comment>
<keyword evidence="3" id="KW-0673">Quorum sensing</keyword>
<evidence type="ECO:0000256" key="6">
    <source>
        <dbReference type="ARBA" id="ARBA00022929"/>
    </source>
</evidence>
<reference evidence="8" key="1">
    <citation type="submission" date="2023-01" db="EMBL/GenBank/DDBJ databases">
        <title>Vibrio sp. CB1-14 genome sequencing.</title>
        <authorList>
            <person name="Otstavnykh N."/>
            <person name="Isaeva M."/>
            <person name="Meleshko D."/>
        </authorList>
    </citation>
    <scope>NUCLEOTIDE SEQUENCE</scope>
    <source>
        <strain evidence="8">CB1-14</strain>
    </source>
</reference>
<dbReference type="Pfam" id="PF17327">
    <property type="entry name" value="AHL_synthase"/>
    <property type="match status" value="1"/>
</dbReference>
<dbReference type="InterPro" id="IPR035304">
    <property type="entry name" value="AHL_synthase"/>
</dbReference>
<sequence length="426" mass="49064">MSDFYIIDTQYDHLTSTIDNKDALLREVHNYIETTGDREIFECIINKRSEQIVNSQLSSCSSGNLDSQYQSESMAILINNTELFGVPNFYRYIEQQSQSLFGGLLPFWAEYQRFVLMLDADAVEKAMPRIKETIPCEELPSEELKILAKVELENGFHAELVQNIEADCRKFLTYFSDQPLRLSNANALMNLETFVKQQHWYEMLFELDLSAQGEHFILYQCDEHGRKTLLSSAKIQRWNIKDDWLAFAPFFQSDSWKVSLSDRNIRTLEASGMFDGSLSNRLKLSTPQHLDQSFSQSLALGDDCCELIRMAVSGSTSRLNTILYLSIKHIALFMKLVGMKGVYVITEQPALLYFFQSVNLYSDDPDCYVPMTYQQITPTKPYTYKGLILSVPMVKAIGECNYKQYYKQVLSARKKSTTHFASCLKF</sequence>